<keyword evidence="2 7" id="KW-0533">Nickel</keyword>
<dbReference type="STRING" id="1172194.WQQ_39340"/>
<dbReference type="OrthoDB" id="9806294at2"/>
<evidence type="ECO:0000256" key="2">
    <source>
        <dbReference type="ARBA" id="ARBA00022596"/>
    </source>
</evidence>
<name>I7ZA58_9GAMM</name>
<feature type="binding site" evidence="7">
    <location>
        <position position="78"/>
    </location>
    <ligand>
        <name>Ni(2+)</name>
        <dbReference type="ChEBI" id="CHEBI:49786"/>
    </ligand>
</feature>
<evidence type="ECO:0000256" key="3">
    <source>
        <dbReference type="ARBA" id="ARBA00022723"/>
    </source>
</evidence>
<evidence type="ECO:0000256" key="8">
    <source>
        <dbReference type="SAM" id="MobiDB-lite"/>
    </source>
</evidence>
<organism evidence="11 12">
    <name type="scientific">Hydrocarboniphaga effusa AP103</name>
    <dbReference type="NCBI Taxonomy" id="1172194"/>
    <lineage>
        <taxon>Bacteria</taxon>
        <taxon>Pseudomonadati</taxon>
        <taxon>Pseudomonadota</taxon>
        <taxon>Gammaproteobacteria</taxon>
        <taxon>Nevskiales</taxon>
        <taxon>Nevskiaceae</taxon>
        <taxon>Hydrocarboniphaga</taxon>
    </lineage>
</organism>
<dbReference type="InterPro" id="IPR050192">
    <property type="entry name" value="CopG/NikR_regulator"/>
</dbReference>
<dbReference type="InterPro" id="IPR010985">
    <property type="entry name" value="Ribbon_hlx_hlx"/>
</dbReference>
<dbReference type="InterPro" id="IPR022988">
    <property type="entry name" value="Ni_resp_reg_NikR"/>
</dbReference>
<sequence length="165" mass="18887">MQRYTISLEDSLAEKFDEWIRKHRYENRSEAVRDLLRNRLGEEALGETIASGECVACVSYTYDHHQRELGRRLTEDQHAHYDLAVSTLHVHLDADQCLEVTLLRGEVGRVREQAEGMIAERGVQHGKVNLVPVSASKGHHHHGHSHHHHDGDHVNVRLPARKAPR</sequence>
<evidence type="ECO:0000259" key="10">
    <source>
        <dbReference type="Pfam" id="PF08753"/>
    </source>
</evidence>
<dbReference type="NCBIfam" id="NF003381">
    <property type="entry name" value="PRK04460.1"/>
    <property type="match status" value="1"/>
</dbReference>
<dbReference type="NCBIfam" id="NF002815">
    <property type="entry name" value="PRK02967.1"/>
    <property type="match status" value="1"/>
</dbReference>
<protein>
    <recommendedName>
        <fullName evidence="7">Putative nickel-responsive regulator</fullName>
    </recommendedName>
</protein>
<dbReference type="RefSeq" id="WP_007186869.1">
    <property type="nucleotide sequence ID" value="NZ_AKGD01000003.1"/>
</dbReference>
<dbReference type="PANTHER" id="PTHR34719:SF2">
    <property type="entry name" value="NICKEL-RESPONSIVE REGULATOR"/>
    <property type="match status" value="1"/>
</dbReference>
<accession>I7ZA58</accession>
<keyword evidence="3 7" id="KW-0479">Metal-binding</keyword>
<evidence type="ECO:0000256" key="4">
    <source>
        <dbReference type="ARBA" id="ARBA00023015"/>
    </source>
</evidence>
<feature type="compositionally biased region" description="Basic residues" evidence="8">
    <location>
        <begin position="137"/>
        <end position="148"/>
    </location>
</feature>
<dbReference type="Pfam" id="PF01402">
    <property type="entry name" value="RHH_1"/>
    <property type="match status" value="1"/>
</dbReference>
<evidence type="ECO:0000256" key="6">
    <source>
        <dbReference type="ARBA" id="ARBA00023163"/>
    </source>
</evidence>
<feature type="binding site" evidence="7">
    <location>
        <position position="91"/>
    </location>
    <ligand>
        <name>Ni(2+)</name>
        <dbReference type="ChEBI" id="CHEBI:49786"/>
    </ligand>
</feature>
<dbReference type="Gene3D" id="3.30.70.1150">
    <property type="entry name" value="ACT-like. Chain A, domain 2"/>
    <property type="match status" value="1"/>
</dbReference>
<comment type="function">
    <text evidence="7">Transcriptional regulator.</text>
</comment>
<dbReference type="InterPro" id="IPR002145">
    <property type="entry name" value="CopG"/>
</dbReference>
<dbReference type="GO" id="GO:0016151">
    <property type="term" value="F:nickel cation binding"/>
    <property type="evidence" value="ECO:0007669"/>
    <property type="project" value="UniProtKB-UniRule"/>
</dbReference>
<reference evidence="11 12" key="1">
    <citation type="journal article" date="2012" name="J. Bacteriol.">
        <title>Genome Sequence of n-Alkane-Degrading Hydrocarboniphaga effusa Strain AP103T (ATCC BAA-332T).</title>
        <authorList>
            <person name="Chang H.K."/>
            <person name="Zylstra G.J."/>
            <person name="Chae J.C."/>
        </authorList>
    </citation>
    <scope>NUCLEOTIDE SEQUENCE [LARGE SCALE GENOMIC DNA]</scope>
    <source>
        <strain evidence="11 12">AP103</strain>
    </source>
</reference>
<feature type="region of interest" description="Disordered" evidence="8">
    <location>
        <begin position="134"/>
        <end position="165"/>
    </location>
</feature>
<dbReference type="AlphaFoldDB" id="I7ZA58"/>
<comment type="cofactor">
    <cofactor evidence="7">
        <name>Ni(2+)</name>
        <dbReference type="ChEBI" id="CHEBI:49786"/>
    </cofactor>
    <text evidence="7">Binds 1 nickel ion per subunit.</text>
</comment>
<dbReference type="Gene3D" id="1.10.1220.10">
    <property type="entry name" value="Met repressor-like"/>
    <property type="match status" value="1"/>
</dbReference>
<dbReference type="PANTHER" id="PTHR34719">
    <property type="entry name" value="NICKEL-RESPONSIVE REGULATOR"/>
    <property type="match status" value="1"/>
</dbReference>
<evidence type="ECO:0000256" key="5">
    <source>
        <dbReference type="ARBA" id="ARBA00023125"/>
    </source>
</evidence>
<dbReference type="GO" id="GO:0003700">
    <property type="term" value="F:DNA-binding transcription factor activity"/>
    <property type="evidence" value="ECO:0007669"/>
    <property type="project" value="UniProtKB-UniRule"/>
</dbReference>
<feature type="domain" description="Ribbon-helix-helix protein CopG" evidence="9">
    <location>
        <begin position="5"/>
        <end position="43"/>
    </location>
</feature>
<dbReference type="InterPro" id="IPR045865">
    <property type="entry name" value="ACT-like_dom_sf"/>
</dbReference>
<dbReference type="GO" id="GO:0003677">
    <property type="term" value="F:DNA binding"/>
    <property type="evidence" value="ECO:0007669"/>
    <property type="project" value="UniProtKB-KW"/>
</dbReference>
<feature type="domain" description="Transcription factor NikR nickel binding C-terminal" evidence="10">
    <location>
        <begin position="55"/>
        <end position="130"/>
    </location>
</feature>
<dbReference type="HAMAP" id="MF_00476">
    <property type="entry name" value="NikR"/>
    <property type="match status" value="1"/>
</dbReference>
<evidence type="ECO:0000259" key="9">
    <source>
        <dbReference type="Pfam" id="PF01402"/>
    </source>
</evidence>
<dbReference type="Proteomes" id="UP000003704">
    <property type="component" value="Unassembled WGS sequence"/>
</dbReference>
<dbReference type="Pfam" id="PF08753">
    <property type="entry name" value="NikR_C"/>
    <property type="match status" value="1"/>
</dbReference>
<evidence type="ECO:0000256" key="1">
    <source>
        <dbReference type="ARBA" id="ARBA00008478"/>
    </source>
</evidence>
<proteinExistence type="inferred from homology"/>
<gene>
    <name evidence="11" type="ORF">WQQ_39340</name>
</gene>
<dbReference type="InterPro" id="IPR013321">
    <property type="entry name" value="Arc_rbn_hlx_hlx"/>
</dbReference>
<dbReference type="InterPro" id="IPR014864">
    <property type="entry name" value="TF_NikR_Ni-bd_C"/>
</dbReference>
<dbReference type="EMBL" id="AKGD01000003">
    <property type="protein sequence ID" value="EIT68739.1"/>
    <property type="molecule type" value="Genomic_DNA"/>
</dbReference>
<comment type="similarity">
    <text evidence="1 7">Belongs to the transcriptional regulatory CopG/NikR family.</text>
</comment>
<keyword evidence="12" id="KW-1185">Reference proteome</keyword>
<keyword evidence="4 7" id="KW-0805">Transcription regulation</keyword>
<dbReference type="CDD" id="cd22231">
    <property type="entry name" value="RHH_NikR_HicB-like"/>
    <property type="match status" value="1"/>
</dbReference>
<keyword evidence="5 7" id="KW-0238">DNA-binding</keyword>
<evidence type="ECO:0000256" key="7">
    <source>
        <dbReference type="HAMAP-Rule" id="MF_00476"/>
    </source>
</evidence>
<feature type="binding site" evidence="7">
    <location>
        <position position="97"/>
    </location>
    <ligand>
        <name>Ni(2+)</name>
        <dbReference type="ChEBI" id="CHEBI:49786"/>
    </ligand>
</feature>
<dbReference type="SUPFAM" id="SSF47598">
    <property type="entry name" value="Ribbon-helix-helix"/>
    <property type="match status" value="1"/>
</dbReference>
<evidence type="ECO:0000313" key="11">
    <source>
        <dbReference type="EMBL" id="EIT68739.1"/>
    </source>
</evidence>
<feature type="binding site" evidence="7">
    <location>
        <position position="89"/>
    </location>
    <ligand>
        <name>Ni(2+)</name>
        <dbReference type="ChEBI" id="CHEBI:49786"/>
    </ligand>
</feature>
<dbReference type="GO" id="GO:0010045">
    <property type="term" value="P:response to nickel cation"/>
    <property type="evidence" value="ECO:0007669"/>
    <property type="project" value="InterPro"/>
</dbReference>
<dbReference type="InterPro" id="IPR027271">
    <property type="entry name" value="Acetolactate_synth/TF_NikR_C"/>
</dbReference>
<keyword evidence="6 7" id="KW-0804">Transcription</keyword>
<comment type="caution">
    <text evidence="11">The sequence shown here is derived from an EMBL/GenBank/DDBJ whole genome shotgun (WGS) entry which is preliminary data.</text>
</comment>
<evidence type="ECO:0000313" key="12">
    <source>
        <dbReference type="Proteomes" id="UP000003704"/>
    </source>
</evidence>
<dbReference type="SUPFAM" id="SSF55021">
    <property type="entry name" value="ACT-like"/>
    <property type="match status" value="1"/>
</dbReference>